<evidence type="ECO:0000313" key="13">
    <source>
        <dbReference type="Proteomes" id="UP000715965"/>
    </source>
</evidence>
<keyword evidence="4 7" id="KW-0573">Peptidoglycan synthesis</keyword>
<keyword evidence="5 7" id="KW-0131">Cell cycle</keyword>
<dbReference type="PANTHER" id="PTHR23135:SF4">
    <property type="entry name" value="UDP-N-ACETYLMURAMOYL-L-ALANYL-D-GLUTAMATE--2,6-DIAMINOPIMELATE LIGASE MURE HOMOLOG, CHLOROPLASTIC"/>
    <property type="match status" value="1"/>
</dbReference>
<feature type="binding site" evidence="7">
    <location>
        <begin position="109"/>
        <end position="115"/>
    </location>
    <ligand>
        <name>ATP</name>
        <dbReference type="ChEBI" id="CHEBI:30616"/>
    </ligand>
</feature>
<comment type="caution">
    <text evidence="12">The sequence shown here is derived from an EMBL/GenBank/DDBJ whole genome shotgun (WGS) entry which is preliminary data.</text>
</comment>
<feature type="binding site" evidence="7">
    <location>
        <position position="26"/>
    </location>
    <ligand>
        <name>UDP-N-acetyl-alpha-D-muramoyl-L-alanyl-D-glutamate</name>
        <dbReference type="ChEBI" id="CHEBI:83900"/>
    </ligand>
</feature>
<dbReference type="Proteomes" id="UP000715965">
    <property type="component" value="Unassembled WGS sequence"/>
</dbReference>
<dbReference type="InterPro" id="IPR036615">
    <property type="entry name" value="Mur_ligase_C_dom_sf"/>
</dbReference>
<reference evidence="12 13" key="1">
    <citation type="submission" date="2020-10" db="EMBL/GenBank/DDBJ databases">
        <title>Draft genome of Ramlibacter aquaticus LMG 30558.</title>
        <authorList>
            <person name="Props R."/>
        </authorList>
    </citation>
    <scope>NUCLEOTIDE SEQUENCE [LARGE SCALE GENOMIC DNA]</scope>
    <source>
        <strain evidence="12 13">LMG 30558</strain>
    </source>
</reference>
<feature type="binding site" evidence="7">
    <location>
        <begin position="406"/>
        <end position="409"/>
    </location>
    <ligand>
        <name>meso-2,6-diaminopimelate</name>
        <dbReference type="ChEBI" id="CHEBI:57791"/>
    </ligand>
</feature>
<name>A0ABR9SF40_9BURK</name>
<keyword evidence="7" id="KW-0963">Cytoplasm</keyword>
<comment type="caution">
    <text evidence="7">Lacks conserved residue(s) required for the propagation of feature annotation.</text>
</comment>
<feature type="short sequence motif" description="Meso-diaminopimelate recognition motif" evidence="7">
    <location>
        <begin position="406"/>
        <end position="409"/>
    </location>
</feature>
<dbReference type="Pfam" id="PF08245">
    <property type="entry name" value="Mur_ligase_M"/>
    <property type="match status" value="1"/>
</dbReference>
<evidence type="ECO:0000259" key="10">
    <source>
        <dbReference type="Pfam" id="PF02875"/>
    </source>
</evidence>
<evidence type="ECO:0000256" key="6">
    <source>
        <dbReference type="ARBA" id="ARBA00023316"/>
    </source>
</evidence>
<comment type="catalytic activity">
    <reaction evidence="7">
        <text>UDP-N-acetyl-alpha-D-muramoyl-L-alanyl-D-glutamate + meso-2,6-diaminopimelate + ATP = UDP-N-acetyl-alpha-D-muramoyl-L-alanyl-gamma-D-glutamyl-meso-2,6-diaminopimelate + ADP + phosphate + H(+)</text>
        <dbReference type="Rhea" id="RHEA:23676"/>
        <dbReference type="ChEBI" id="CHEBI:15378"/>
        <dbReference type="ChEBI" id="CHEBI:30616"/>
        <dbReference type="ChEBI" id="CHEBI:43474"/>
        <dbReference type="ChEBI" id="CHEBI:57791"/>
        <dbReference type="ChEBI" id="CHEBI:83900"/>
        <dbReference type="ChEBI" id="CHEBI:83905"/>
        <dbReference type="ChEBI" id="CHEBI:456216"/>
        <dbReference type="EC" id="6.3.2.13"/>
    </reaction>
</comment>
<dbReference type="HAMAP" id="MF_00208">
    <property type="entry name" value="MurE"/>
    <property type="match status" value="1"/>
</dbReference>
<feature type="binding site" evidence="7">
    <location>
        <position position="382"/>
    </location>
    <ligand>
        <name>meso-2,6-diaminopimelate</name>
        <dbReference type="ChEBI" id="CHEBI:57791"/>
    </ligand>
</feature>
<dbReference type="Gene3D" id="3.90.190.20">
    <property type="entry name" value="Mur ligase, C-terminal domain"/>
    <property type="match status" value="1"/>
</dbReference>
<keyword evidence="13" id="KW-1185">Reference proteome</keyword>
<organism evidence="12 13">
    <name type="scientific">Ramlibacter aquaticus</name>
    <dbReference type="NCBI Taxonomy" id="2780094"/>
    <lineage>
        <taxon>Bacteria</taxon>
        <taxon>Pseudomonadati</taxon>
        <taxon>Pseudomonadota</taxon>
        <taxon>Betaproteobacteria</taxon>
        <taxon>Burkholderiales</taxon>
        <taxon>Comamonadaceae</taxon>
        <taxon>Ramlibacter</taxon>
    </lineage>
</organism>
<dbReference type="InterPro" id="IPR005761">
    <property type="entry name" value="UDP-N-AcMur-Glu-dNH2Pim_ligase"/>
</dbReference>
<comment type="cofactor">
    <cofactor evidence="7">
        <name>Mg(2+)</name>
        <dbReference type="ChEBI" id="CHEBI:18420"/>
    </cofactor>
</comment>
<keyword evidence="3 7" id="KW-0133">Cell shape</keyword>
<dbReference type="SUPFAM" id="SSF63418">
    <property type="entry name" value="MurE/MurF N-terminal domain"/>
    <property type="match status" value="1"/>
</dbReference>
<dbReference type="EMBL" id="JADDOJ010000024">
    <property type="protein sequence ID" value="MBE7940504.1"/>
    <property type="molecule type" value="Genomic_DNA"/>
</dbReference>
<keyword evidence="2 7" id="KW-0132">Cell division</keyword>
<dbReference type="InterPro" id="IPR035911">
    <property type="entry name" value="MurE/MurF_N"/>
</dbReference>
<dbReference type="Gene3D" id="3.40.1390.10">
    <property type="entry name" value="MurE/MurF, N-terminal domain"/>
    <property type="match status" value="1"/>
</dbReference>
<dbReference type="Gene3D" id="3.40.1190.10">
    <property type="entry name" value="Mur-like, catalytic domain"/>
    <property type="match status" value="1"/>
</dbReference>
<evidence type="ECO:0000256" key="5">
    <source>
        <dbReference type="ARBA" id="ARBA00023306"/>
    </source>
</evidence>
<feature type="binding site" evidence="7">
    <location>
        <position position="186"/>
    </location>
    <ligand>
        <name>UDP-N-acetyl-alpha-D-muramoyl-L-alanyl-D-glutamate</name>
        <dbReference type="ChEBI" id="CHEBI:83900"/>
    </ligand>
</feature>
<dbReference type="EC" id="6.3.2.13" evidence="7"/>
<keyword evidence="6 7" id="KW-0961">Cell wall biogenesis/degradation</keyword>
<evidence type="ECO:0000256" key="8">
    <source>
        <dbReference type="RuleBase" id="RU004135"/>
    </source>
</evidence>
<dbReference type="SUPFAM" id="SSF53244">
    <property type="entry name" value="MurD-like peptide ligases, peptide-binding domain"/>
    <property type="match status" value="1"/>
</dbReference>
<comment type="function">
    <text evidence="7">Catalyzes the addition of meso-diaminopimelic acid to the nucleotide precursor UDP-N-acetylmuramoyl-L-alanyl-D-glutamate (UMAG) in the biosynthesis of bacterial cell-wall peptidoglycan.</text>
</comment>
<dbReference type="NCBIfam" id="TIGR01085">
    <property type="entry name" value="murE"/>
    <property type="match status" value="1"/>
</dbReference>
<feature type="binding site" evidence="7">
    <location>
        <position position="178"/>
    </location>
    <ligand>
        <name>UDP-N-acetyl-alpha-D-muramoyl-L-alanyl-D-glutamate</name>
        <dbReference type="ChEBI" id="CHEBI:83900"/>
    </ligand>
</feature>
<comment type="subcellular location">
    <subcellularLocation>
        <location evidence="7 8">Cytoplasm</location>
    </subcellularLocation>
</comment>
<dbReference type="Pfam" id="PF02875">
    <property type="entry name" value="Mur_ligase_C"/>
    <property type="match status" value="1"/>
</dbReference>
<proteinExistence type="inferred from homology"/>
<dbReference type="InterPro" id="IPR013221">
    <property type="entry name" value="Mur_ligase_cen"/>
</dbReference>
<keyword evidence="7" id="KW-0547">Nucleotide-binding</keyword>
<dbReference type="InterPro" id="IPR004101">
    <property type="entry name" value="Mur_ligase_C"/>
</dbReference>
<feature type="modified residue" description="N6-carboxylysine" evidence="7">
    <location>
        <position position="218"/>
    </location>
</feature>
<dbReference type="RefSeq" id="WP_193780047.1">
    <property type="nucleotide sequence ID" value="NZ_JADDOJ010000024.1"/>
</dbReference>
<feature type="domain" description="Mur ligase central" evidence="11">
    <location>
        <begin position="107"/>
        <end position="307"/>
    </location>
</feature>
<evidence type="ECO:0000259" key="11">
    <source>
        <dbReference type="Pfam" id="PF08245"/>
    </source>
</evidence>
<gene>
    <name evidence="7" type="primary">murE</name>
    <name evidence="12" type="ORF">IM725_07980</name>
</gene>
<dbReference type="NCBIfam" id="NF001126">
    <property type="entry name" value="PRK00139.1-4"/>
    <property type="match status" value="1"/>
</dbReference>
<evidence type="ECO:0000256" key="4">
    <source>
        <dbReference type="ARBA" id="ARBA00022984"/>
    </source>
</evidence>
<dbReference type="Pfam" id="PF01225">
    <property type="entry name" value="Mur_ligase"/>
    <property type="match status" value="1"/>
</dbReference>
<keyword evidence="7 12" id="KW-0436">Ligase</keyword>
<dbReference type="InterPro" id="IPR000713">
    <property type="entry name" value="Mur_ligase_N"/>
</dbReference>
<sequence>MQELHTPDQAAQWLREQVTGTLHCDSRKVGAGDGFIAWPGAATDGRQHVPAALAQGAAACLVEREGVEGFGFSSPRVAAYPRLKAATGPIAAAYFGEPTETLDLLAVTGTNGKTSTAWWLAQAMSAAGTPCGVVGTLGIGRPPQVEFTGLTTPDPVLMQREFRRFLDAGVKACAIEASSVGIVERRLDGSRIRVAIFTNFTQDHLDYHGTMAAYWAAKAELFRWRGLRAAVVNLDDAQGRELARSLEGSLDLWTCSCQEPARLRATGIGYDEAGLRFTVEEGEDRIELATTLVGEYNAANLLGVIAALRASGVTLADAAQACRALAPVPGRMERIALPGQPLVAVDYAHTPDALDKALLALRPLARQRGGRLWCVFGCGGDRDATKRPLMAAVAEKNADRVVVTSDNPRNEKPETIISQILLGLSHDRCVQVQADRGLAIAETLAAAAPQDVVLLAGKGHEDYQEVGGVKHPFSDITHARAALSRRGQP</sequence>
<comment type="PTM">
    <text evidence="7">Carboxylation is probably crucial for Mg(2+) binding and, consequently, for the gamma-phosphate positioning of ATP.</text>
</comment>
<evidence type="ECO:0000259" key="9">
    <source>
        <dbReference type="Pfam" id="PF01225"/>
    </source>
</evidence>
<comment type="similarity">
    <text evidence="1 7">Belongs to the MurCDEF family. MurE subfamily.</text>
</comment>
<dbReference type="SUPFAM" id="SSF53623">
    <property type="entry name" value="MurD-like peptide ligases, catalytic domain"/>
    <property type="match status" value="1"/>
</dbReference>
<evidence type="ECO:0000256" key="1">
    <source>
        <dbReference type="ARBA" id="ARBA00005898"/>
    </source>
</evidence>
<evidence type="ECO:0000313" key="12">
    <source>
        <dbReference type="EMBL" id="MBE7940504.1"/>
    </source>
</evidence>
<evidence type="ECO:0000256" key="7">
    <source>
        <dbReference type="HAMAP-Rule" id="MF_00208"/>
    </source>
</evidence>
<evidence type="ECO:0000256" key="3">
    <source>
        <dbReference type="ARBA" id="ARBA00022960"/>
    </source>
</evidence>
<feature type="binding site" evidence="7">
    <location>
        <position position="457"/>
    </location>
    <ligand>
        <name>meso-2,6-diaminopimelate</name>
        <dbReference type="ChEBI" id="CHEBI:57791"/>
    </ligand>
</feature>
<evidence type="ECO:0000256" key="2">
    <source>
        <dbReference type="ARBA" id="ARBA00022618"/>
    </source>
</evidence>
<keyword evidence="7" id="KW-0067">ATP-binding</keyword>
<dbReference type="PANTHER" id="PTHR23135">
    <property type="entry name" value="MUR LIGASE FAMILY MEMBER"/>
    <property type="match status" value="1"/>
</dbReference>
<accession>A0ABR9SF40</accession>
<dbReference type="InterPro" id="IPR036565">
    <property type="entry name" value="Mur-like_cat_sf"/>
</dbReference>
<feature type="domain" description="Mur ligase C-terminal" evidence="10">
    <location>
        <begin position="330"/>
        <end position="459"/>
    </location>
</feature>
<feature type="binding site" evidence="7">
    <location>
        <position position="461"/>
    </location>
    <ligand>
        <name>meso-2,6-diaminopimelate</name>
        <dbReference type="ChEBI" id="CHEBI:57791"/>
    </ligand>
</feature>
<comment type="pathway">
    <text evidence="7 8">Cell wall biogenesis; peptidoglycan biosynthesis.</text>
</comment>
<dbReference type="GO" id="GO:0008765">
    <property type="term" value="F:UDP-N-acetylmuramoylalanyl-D-glutamate-2,6-diaminopimelate ligase activity"/>
    <property type="evidence" value="ECO:0007669"/>
    <property type="project" value="UniProtKB-EC"/>
</dbReference>
<keyword evidence="7" id="KW-0460">Magnesium</keyword>
<feature type="binding site" evidence="7">
    <location>
        <begin position="151"/>
        <end position="152"/>
    </location>
    <ligand>
        <name>UDP-N-acetyl-alpha-D-muramoyl-L-alanyl-D-glutamate</name>
        <dbReference type="ChEBI" id="CHEBI:83900"/>
    </ligand>
</feature>
<feature type="domain" description="Mur ligase N-terminal catalytic" evidence="9">
    <location>
        <begin position="23"/>
        <end position="66"/>
    </location>
</feature>
<protein>
    <recommendedName>
        <fullName evidence="7">UDP-N-acetylmuramoyl-L-alanyl-D-glutamate--2,6-diaminopimelate ligase</fullName>
        <ecNumber evidence="7">6.3.2.13</ecNumber>
    </recommendedName>
    <alternativeName>
        <fullName evidence="7">Meso-A2pm-adding enzyme</fullName>
    </alternativeName>
    <alternativeName>
        <fullName evidence="7">Meso-diaminopimelate-adding enzyme</fullName>
    </alternativeName>
    <alternativeName>
        <fullName evidence="7">UDP-MurNAc-L-Ala-D-Glu:meso-diaminopimelate ligase</fullName>
    </alternativeName>
    <alternativeName>
        <fullName evidence="7">UDP-MurNAc-tripeptide synthetase</fullName>
    </alternativeName>
    <alternativeName>
        <fullName evidence="7">UDP-N-acetylmuramyl-tripeptide synthetase</fullName>
    </alternativeName>
</protein>